<dbReference type="AlphaFoldDB" id="A0A7N0ZX33"/>
<evidence type="ECO:0000313" key="3">
    <source>
        <dbReference type="Proteomes" id="UP000594263"/>
    </source>
</evidence>
<accession>A0A7N0ZX33</accession>
<evidence type="ECO:0000313" key="2">
    <source>
        <dbReference type="EnsemblPlants" id="Kaladp0048s0185.1.v1.1"/>
    </source>
</evidence>
<keyword evidence="3" id="KW-1185">Reference proteome</keyword>
<evidence type="ECO:0000256" key="1">
    <source>
        <dbReference type="SAM" id="MobiDB-lite"/>
    </source>
</evidence>
<proteinExistence type="predicted"/>
<dbReference type="EnsemblPlants" id="Kaladp0048s0185.1.v1.1">
    <property type="protein sequence ID" value="Kaladp0048s0185.1.v1.1"/>
    <property type="gene ID" value="Kaladp0048s0185.v1.1"/>
</dbReference>
<dbReference type="Gramene" id="Kaladp0048s0185.1.v1.1">
    <property type="protein sequence ID" value="Kaladp0048s0185.1.v1.1"/>
    <property type="gene ID" value="Kaladp0048s0185.v1.1"/>
</dbReference>
<feature type="compositionally biased region" description="Basic and acidic residues" evidence="1">
    <location>
        <begin position="99"/>
        <end position="114"/>
    </location>
</feature>
<organism evidence="2 3">
    <name type="scientific">Kalanchoe fedtschenkoi</name>
    <name type="common">Lavender scallops</name>
    <name type="synonym">South American air plant</name>
    <dbReference type="NCBI Taxonomy" id="63787"/>
    <lineage>
        <taxon>Eukaryota</taxon>
        <taxon>Viridiplantae</taxon>
        <taxon>Streptophyta</taxon>
        <taxon>Embryophyta</taxon>
        <taxon>Tracheophyta</taxon>
        <taxon>Spermatophyta</taxon>
        <taxon>Magnoliopsida</taxon>
        <taxon>eudicotyledons</taxon>
        <taxon>Gunneridae</taxon>
        <taxon>Pentapetalae</taxon>
        <taxon>Saxifragales</taxon>
        <taxon>Crassulaceae</taxon>
        <taxon>Kalanchoe</taxon>
    </lineage>
</organism>
<reference evidence="2" key="1">
    <citation type="submission" date="2021-01" db="UniProtKB">
        <authorList>
            <consortium name="EnsemblPlants"/>
        </authorList>
    </citation>
    <scope>IDENTIFICATION</scope>
</reference>
<feature type="region of interest" description="Disordered" evidence="1">
    <location>
        <begin position="69"/>
        <end position="114"/>
    </location>
</feature>
<sequence>MSANAIRIAGAKALAEAVANKSGFRKLNINDNYIFEEGVPHAVVPRPVVPHVVVPRPGVPRPIVLSGSPALPLCKSATPPAPSTIESSLRPMRNANRTGPDRTEPNRPVRERRD</sequence>
<name>A0A7N0ZX33_KALFE</name>
<dbReference type="Proteomes" id="UP000594263">
    <property type="component" value="Unplaced"/>
</dbReference>
<protein>
    <submittedName>
        <fullName evidence="2">Uncharacterized protein</fullName>
    </submittedName>
</protein>